<evidence type="ECO:0000259" key="6">
    <source>
        <dbReference type="SMART" id="SM00903"/>
    </source>
</evidence>
<name>A0ABP8JBL5_9MICO</name>
<keyword evidence="8" id="KW-1185">Reference proteome</keyword>
<dbReference type="SMART" id="SM00903">
    <property type="entry name" value="Flavin_Reduct"/>
    <property type="match status" value="1"/>
</dbReference>
<dbReference type="EMBL" id="BAABGL010000006">
    <property type="protein sequence ID" value="GAA4388310.1"/>
    <property type="molecule type" value="Genomic_DNA"/>
</dbReference>
<evidence type="ECO:0000256" key="4">
    <source>
        <dbReference type="ARBA" id="ARBA00038054"/>
    </source>
</evidence>
<dbReference type="SUPFAM" id="SSF50475">
    <property type="entry name" value="FMN-binding split barrel"/>
    <property type="match status" value="1"/>
</dbReference>
<evidence type="ECO:0000256" key="3">
    <source>
        <dbReference type="ARBA" id="ARBA00022643"/>
    </source>
</evidence>
<proteinExistence type="inferred from homology"/>
<sequence>MSPVPPEHPTPGTRGPGSRPMRTFEAADLEATRRLMYGLVVPRPIAWVTTADAHGRTNLAPFSFFTVVSTRPAMMGLAITPDHTSEVHKDTWRNLDATGELVIHSVSEADAQAMHASSRPLPAEHSEIAELGLATEPSELVAPPRLCTADSALECRVETRLRPGQEEFFVVRVLRAHVAQALSDAAGHIDIPALDPVARVGRHYAHLAEHYRLG</sequence>
<protein>
    <submittedName>
        <fullName evidence="7">Flavin reductase family protein</fullName>
    </submittedName>
</protein>
<accession>A0ABP8JBL5</accession>
<evidence type="ECO:0000256" key="1">
    <source>
        <dbReference type="ARBA" id="ARBA00001917"/>
    </source>
</evidence>
<keyword evidence="2" id="KW-0285">Flavoprotein</keyword>
<feature type="domain" description="Flavin reductase like" evidence="6">
    <location>
        <begin position="38"/>
        <end position="189"/>
    </location>
</feature>
<dbReference type="InterPro" id="IPR002563">
    <property type="entry name" value="Flavin_Rdtase-like_dom"/>
</dbReference>
<organism evidence="7 8">
    <name type="scientific">Brevibacterium pityocampae</name>
    <dbReference type="NCBI Taxonomy" id="506594"/>
    <lineage>
        <taxon>Bacteria</taxon>
        <taxon>Bacillati</taxon>
        <taxon>Actinomycetota</taxon>
        <taxon>Actinomycetes</taxon>
        <taxon>Micrococcales</taxon>
        <taxon>Brevibacteriaceae</taxon>
        <taxon>Brevibacterium</taxon>
    </lineage>
</organism>
<evidence type="ECO:0000313" key="7">
    <source>
        <dbReference type="EMBL" id="GAA4388310.1"/>
    </source>
</evidence>
<evidence type="ECO:0000313" key="8">
    <source>
        <dbReference type="Proteomes" id="UP001500642"/>
    </source>
</evidence>
<comment type="similarity">
    <text evidence="4">Belongs to the flavoredoxin family.</text>
</comment>
<evidence type="ECO:0000256" key="2">
    <source>
        <dbReference type="ARBA" id="ARBA00022630"/>
    </source>
</evidence>
<dbReference type="Pfam" id="PF01613">
    <property type="entry name" value="Flavin_Reduct"/>
    <property type="match status" value="1"/>
</dbReference>
<feature type="region of interest" description="Disordered" evidence="5">
    <location>
        <begin position="1"/>
        <end position="21"/>
    </location>
</feature>
<evidence type="ECO:0000256" key="5">
    <source>
        <dbReference type="SAM" id="MobiDB-lite"/>
    </source>
</evidence>
<dbReference type="Gene3D" id="2.30.110.10">
    <property type="entry name" value="Electron Transport, Fmn-binding Protein, Chain A"/>
    <property type="match status" value="1"/>
</dbReference>
<reference evidence="8" key="1">
    <citation type="journal article" date="2019" name="Int. J. Syst. Evol. Microbiol.">
        <title>The Global Catalogue of Microorganisms (GCM) 10K type strain sequencing project: providing services to taxonomists for standard genome sequencing and annotation.</title>
        <authorList>
            <consortium name="The Broad Institute Genomics Platform"/>
            <consortium name="The Broad Institute Genome Sequencing Center for Infectious Disease"/>
            <person name="Wu L."/>
            <person name="Ma J."/>
        </authorList>
    </citation>
    <scope>NUCLEOTIDE SEQUENCE [LARGE SCALE GENOMIC DNA]</scope>
    <source>
        <strain evidence="8">JCM 17808</strain>
    </source>
</reference>
<comment type="caution">
    <text evidence="7">The sequence shown here is derived from an EMBL/GenBank/DDBJ whole genome shotgun (WGS) entry which is preliminary data.</text>
</comment>
<dbReference type="InterPro" id="IPR012349">
    <property type="entry name" value="Split_barrel_FMN-bd"/>
</dbReference>
<dbReference type="Proteomes" id="UP001500642">
    <property type="component" value="Unassembled WGS sequence"/>
</dbReference>
<dbReference type="PANTHER" id="PTHR33798:SF5">
    <property type="entry name" value="FLAVIN REDUCTASE LIKE DOMAIN-CONTAINING PROTEIN"/>
    <property type="match status" value="1"/>
</dbReference>
<keyword evidence="3" id="KW-0288">FMN</keyword>
<dbReference type="PANTHER" id="PTHR33798">
    <property type="entry name" value="FLAVOPROTEIN OXYGENASE"/>
    <property type="match status" value="1"/>
</dbReference>
<comment type="cofactor">
    <cofactor evidence="1">
        <name>FMN</name>
        <dbReference type="ChEBI" id="CHEBI:58210"/>
    </cofactor>
</comment>
<feature type="compositionally biased region" description="Low complexity" evidence="5">
    <location>
        <begin position="10"/>
        <end position="21"/>
    </location>
</feature>
<gene>
    <name evidence="7" type="ORF">GCM10023167_12930</name>
</gene>